<dbReference type="OrthoDB" id="8869591at2"/>
<evidence type="ECO:0000256" key="6">
    <source>
        <dbReference type="ARBA" id="ARBA00022777"/>
    </source>
</evidence>
<dbReference type="Gene3D" id="3.30.565.10">
    <property type="entry name" value="Histidine kinase-like ATPase, C-terminal domain"/>
    <property type="match status" value="2"/>
</dbReference>
<dbReference type="SUPFAM" id="SSF55874">
    <property type="entry name" value="ATPase domain of HSP90 chaperone/DNA topoisomerase II/histidine kinase"/>
    <property type="match status" value="2"/>
</dbReference>
<dbReference type="Pfam" id="PF02518">
    <property type="entry name" value="HATPase_c"/>
    <property type="match status" value="1"/>
</dbReference>
<evidence type="ECO:0000256" key="5">
    <source>
        <dbReference type="ARBA" id="ARBA00022741"/>
    </source>
</evidence>
<keyword evidence="7" id="KW-0067">ATP-binding</keyword>
<dbReference type="InterPro" id="IPR003594">
    <property type="entry name" value="HATPase_dom"/>
</dbReference>
<dbReference type="GO" id="GO:0000160">
    <property type="term" value="P:phosphorelay signal transduction system"/>
    <property type="evidence" value="ECO:0007669"/>
    <property type="project" value="UniProtKB-KW"/>
</dbReference>
<keyword evidence="6" id="KW-0418">Kinase</keyword>
<dbReference type="AlphaFoldDB" id="A0A3N7HTU8"/>
<reference evidence="10 11" key="1">
    <citation type="submission" date="2018-08" db="EMBL/GenBank/DDBJ databases">
        <authorList>
            <person name="Khan S.A."/>
            <person name="Jeon C.O."/>
            <person name="Chun B.H."/>
            <person name="Jeong S.E."/>
        </authorList>
    </citation>
    <scope>NUCLEOTIDE SEQUENCE [LARGE SCALE GENOMIC DNA]</scope>
    <source>
        <strain evidence="10 11">S-16</strain>
    </source>
</reference>
<dbReference type="GO" id="GO:0004673">
    <property type="term" value="F:protein histidine kinase activity"/>
    <property type="evidence" value="ECO:0007669"/>
    <property type="project" value="UniProtKB-EC"/>
</dbReference>
<keyword evidence="5" id="KW-0547">Nucleotide-binding</keyword>
<dbReference type="Proteomes" id="UP000267464">
    <property type="component" value="Unassembled WGS sequence"/>
</dbReference>
<dbReference type="SMART" id="SM00387">
    <property type="entry name" value="HATPase_c"/>
    <property type="match status" value="1"/>
</dbReference>
<evidence type="ECO:0000256" key="3">
    <source>
        <dbReference type="ARBA" id="ARBA00022553"/>
    </source>
</evidence>
<dbReference type="InterPro" id="IPR036890">
    <property type="entry name" value="HATPase_C_sf"/>
</dbReference>
<dbReference type="PRINTS" id="PR00344">
    <property type="entry name" value="BCTRLSENSOR"/>
</dbReference>
<proteinExistence type="predicted"/>
<protein>
    <recommendedName>
        <fullName evidence="2">histidine kinase</fullName>
        <ecNumber evidence="2">2.7.13.3</ecNumber>
    </recommendedName>
</protein>
<evidence type="ECO:0000313" key="10">
    <source>
        <dbReference type="EMBL" id="RQP25747.1"/>
    </source>
</evidence>
<feature type="domain" description="Histidine kinase" evidence="9">
    <location>
        <begin position="471"/>
        <end position="689"/>
    </location>
</feature>
<evidence type="ECO:0000259" key="9">
    <source>
        <dbReference type="PROSITE" id="PS50109"/>
    </source>
</evidence>
<comment type="catalytic activity">
    <reaction evidence="1">
        <text>ATP + protein L-histidine = ADP + protein N-phospho-L-histidine.</text>
        <dbReference type="EC" id="2.7.13.3"/>
    </reaction>
</comment>
<dbReference type="Pfam" id="PF13589">
    <property type="entry name" value="HATPase_c_3"/>
    <property type="match status" value="1"/>
</dbReference>
<evidence type="ECO:0000256" key="8">
    <source>
        <dbReference type="ARBA" id="ARBA00023012"/>
    </source>
</evidence>
<sequence length="690" mass="75858">MEKATFRFSPRILARLGEELNQTFDQSILELVKNAYDADASTCRIELFDTTRPGGIIRVSDDGVGMDADAIRNSWLVLGKSEKSSETTTKKLGRTPAGSKGLGRLAALRLGYSVFLASVTAESTGKINSLHINWDEFEKASAVEDVLLSIETRRKAKGGHGTVIELKSLRSAVRIDEVKKLARSLILLTDPFADQASGFQVELASSEFSDIEELVRKKYFDEADFHLEASIDAQGLANVRLLDWRGEQLAAASHDELKRSEPEKPYLAPACTFDLWTFLLKAGDFLQGRKSRVGEIRQWLRSFGGVHVYQDNVRVAPYGDLGNDWLQLNLARARSPEERPSTNNSIGRVRMNGKSEYRLTQKTDRSGFIEDENFVQLTAFTLDSLEWLAKWRLEQAESRRVTERVQAQEAAKGEQESLNAALLSVPQEARAAVEVALKKYASTRDREAEALRAEIQLYRTLSTAGITAATFAHESQGNPLKVITLNVKSLQRRIPALLPIEEAPQLLRLVEHIAVSAGALSTLGAATLGLIKAEKRKIGKVDLHLVIKSLVTLMKPFLEGRETTVDLALTQEQPFIYASEAAFESILANLINNSLDSFRRQGTQARSIKIETTISESRCTISVSDSGPGIVGVKLNEIWLPGVTTSADGTGLGLTIVRDTVRDLGGNVSAIANGRLGGAEFQIDLPILGR</sequence>
<dbReference type="PANTHER" id="PTHR43065">
    <property type="entry name" value="SENSOR HISTIDINE KINASE"/>
    <property type="match status" value="1"/>
</dbReference>
<keyword evidence="3" id="KW-0597">Phosphoprotein</keyword>
<dbReference type="PANTHER" id="PTHR43065:SF10">
    <property type="entry name" value="PEROXIDE STRESS-ACTIVATED HISTIDINE KINASE MAK3"/>
    <property type="match status" value="1"/>
</dbReference>
<keyword evidence="8" id="KW-0902">Two-component regulatory system</keyword>
<evidence type="ECO:0000256" key="1">
    <source>
        <dbReference type="ARBA" id="ARBA00000085"/>
    </source>
</evidence>
<accession>A0A3N7HTU8</accession>
<dbReference type="RefSeq" id="WP_124538403.1">
    <property type="nucleotide sequence ID" value="NZ_QUSW01000001.1"/>
</dbReference>
<evidence type="ECO:0000256" key="7">
    <source>
        <dbReference type="ARBA" id="ARBA00022840"/>
    </source>
</evidence>
<dbReference type="PROSITE" id="PS50109">
    <property type="entry name" value="HIS_KIN"/>
    <property type="match status" value="1"/>
</dbReference>
<organism evidence="10 11">
    <name type="scientific">Piscinibacter terrae</name>
    <dbReference type="NCBI Taxonomy" id="2496871"/>
    <lineage>
        <taxon>Bacteria</taxon>
        <taxon>Pseudomonadati</taxon>
        <taxon>Pseudomonadota</taxon>
        <taxon>Betaproteobacteria</taxon>
        <taxon>Burkholderiales</taxon>
        <taxon>Sphaerotilaceae</taxon>
        <taxon>Piscinibacter</taxon>
    </lineage>
</organism>
<gene>
    <name evidence="10" type="ORF">DZC73_01365</name>
</gene>
<comment type="caution">
    <text evidence="10">The sequence shown here is derived from an EMBL/GenBank/DDBJ whole genome shotgun (WGS) entry which is preliminary data.</text>
</comment>
<keyword evidence="4" id="KW-0808">Transferase</keyword>
<name>A0A3N7HTU8_9BURK</name>
<dbReference type="InterPro" id="IPR005467">
    <property type="entry name" value="His_kinase_dom"/>
</dbReference>
<dbReference type="EC" id="2.7.13.3" evidence="2"/>
<dbReference type="GO" id="GO:0005524">
    <property type="term" value="F:ATP binding"/>
    <property type="evidence" value="ECO:0007669"/>
    <property type="project" value="UniProtKB-KW"/>
</dbReference>
<keyword evidence="11" id="KW-1185">Reference proteome</keyword>
<evidence type="ECO:0000313" key="11">
    <source>
        <dbReference type="Proteomes" id="UP000267464"/>
    </source>
</evidence>
<reference evidence="10 11" key="2">
    <citation type="submission" date="2018-12" db="EMBL/GenBank/DDBJ databases">
        <title>Rhizobacter gummiphilus sp. nov., a rubber-degrading bacterium isolated from the soil of a botanical garden in Japan.</title>
        <authorList>
            <person name="Shunsuke S.S."/>
        </authorList>
    </citation>
    <scope>NUCLEOTIDE SEQUENCE [LARGE SCALE GENOMIC DNA]</scope>
    <source>
        <strain evidence="10 11">S-16</strain>
    </source>
</reference>
<dbReference type="EMBL" id="QUSW01000001">
    <property type="protein sequence ID" value="RQP25747.1"/>
    <property type="molecule type" value="Genomic_DNA"/>
</dbReference>
<dbReference type="InterPro" id="IPR004358">
    <property type="entry name" value="Sig_transdc_His_kin-like_C"/>
</dbReference>
<evidence type="ECO:0000256" key="4">
    <source>
        <dbReference type="ARBA" id="ARBA00022679"/>
    </source>
</evidence>
<evidence type="ECO:0000256" key="2">
    <source>
        <dbReference type="ARBA" id="ARBA00012438"/>
    </source>
</evidence>